<sequence>MKIISRILLLSCLLFLTLFQVKTEPVLDTNKQEIRPGYTYYILPATTGANGGGLTLAKGENGSCPLDVFQAQNSQSRGLPLKFLMVNSSAGLVIDENEDINIKFAAPRYVSICNKSTVWKIEDGFVTTGGIKGGSENGTATSLFTIQKYEDAYALQYCPRAAGCSFICPRLLCGYIGIAPAANGSRRLAVNRPIFKIEFKKASDTEVNFSQFDIYNRCGFSNTYMNKSY</sequence>
<dbReference type="InterPro" id="IPR002160">
    <property type="entry name" value="Prot_inh_Kunz-lg"/>
</dbReference>
<dbReference type="SMART" id="SM00452">
    <property type="entry name" value="STI"/>
    <property type="match status" value="1"/>
</dbReference>
<organism evidence="4">
    <name type="scientific">Nicotiana glutinosa</name>
    <name type="common">Tobacco</name>
    <dbReference type="NCBI Taxonomy" id="35889"/>
    <lineage>
        <taxon>Eukaryota</taxon>
        <taxon>Viridiplantae</taxon>
        <taxon>Streptophyta</taxon>
        <taxon>Embryophyta</taxon>
        <taxon>Tracheophyta</taxon>
        <taxon>Spermatophyta</taxon>
        <taxon>Magnoliopsida</taxon>
        <taxon>eudicotyledons</taxon>
        <taxon>Gunneridae</taxon>
        <taxon>Pentapetalae</taxon>
        <taxon>asterids</taxon>
        <taxon>lamiids</taxon>
        <taxon>Solanales</taxon>
        <taxon>Solanaceae</taxon>
        <taxon>Nicotianoideae</taxon>
        <taxon>Nicotianeae</taxon>
        <taxon>Nicotiana</taxon>
    </lineage>
</organism>
<name>Q850R9_NICGU</name>
<proteinExistence type="evidence at transcript level"/>
<dbReference type="AlphaFoldDB" id="Q850R9"/>
<keyword evidence="2" id="KW-0646">Protease inhibitor</keyword>
<dbReference type="Pfam" id="PF00197">
    <property type="entry name" value="Kunitz_legume"/>
    <property type="match status" value="1"/>
</dbReference>
<dbReference type="PANTHER" id="PTHR33107">
    <property type="entry name" value="KUNITZ TRYPSIN INHIBITOR 2"/>
    <property type="match status" value="1"/>
</dbReference>
<dbReference type="GO" id="GO:0004866">
    <property type="term" value="F:endopeptidase inhibitor activity"/>
    <property type="evidence" value="ECO:0007669"/>
    <property type="project" value="InterPro"/>
</dbReference>
<reference evidence="4" key="2">
    <citation type="journal article" date="2003" name="Physiol. Mol. Plant Pathol.">
        <title>Expression of a novel tobacco gene, NgCDM1, is preferentially associated with pathogen-induced cell death.</title>
        <authorList>
            <person name="Suh M.C."/>
            <person name="Oh S.-K."/>
            <person name="Kim Y.-C."/>
            <person name="Pai H.-S."/>
            <person name="Choi D."/>
        </authorList>
    </citation>
    <scope>NUCLEOTIDE SEQUENCE</scope>
</reference>
<evidence type="ECO:0000256" key="2">
    <source>
        <dbReference type="ARBA" id="ARBA00022690"/>
    </source>
</evidence>
<evidence type="ECO:0000313" key="4">
    <source>
        <dbReference type="EMBL" id="AAF15902.1"/>
    </source>
</evidence>
<feature type="signal peptide" evidence="3">
    <location>
        <begin position="1"/>
        <end position="23"/>
    </location>
</feature>
<dbReference type="SUPFAM" id="SSF50386">
    <property type="entry name" value="STI-like"/>
    <property type="match status" value="1"/>
</dbReference>
<feature type="chain" id="PRO_5004298510" evidence="3">
    <location>
        <begin position="24"/>
        <end position="229"/>
    </location>
</feature>
<keyword evidence="3" id="KW-0732">Signal</keyword>
<dbReference type="EMBL" id="AF208022">
    <property type="protein sequence ID" value="AAF15902.1"/>
    <property type="molecule type" value="mRNA"/>
</dbReference>
<evidence type="ECO:0000256" key="1">
    <source>
        <dbReference type="ARBA" id="ARBA00005440"/>
    </source>
</evidence>
<dbReference type="PRINTS" id="PR00291">
    <property type="entry name" value="KUNITZINHBTR"/>
</dbReference>
<dbReference type="Gene3D" id="2.80.10.50">
    <property type="match status" value="1"/>
</dbReference>
<accession>Q850R9</accession>
<reference evidence="4" key="1">
    <citation type="submission" date="1999-11" db="EMBL/GenBank/DDBJ databases">
        <authorList>
            <person name="Suh M.-C."/>
            <person name="Park K.-S."/>
            <person name="Choi D."/>
        </authorList>
    </citation>
    <scope>NUCLEOTIDE SEQUENCE</scope>
</reference>
<dbReference type="InterPro" id="IPR011065">
    <property type="entry name" value="Kunitz_inhibitor_STI-like_sf"/>
</dbReference>
<dbReference type="MEROPS" id="I03.030"/>
<gene>
    <name evidence="4" type="primary">CDM1</name>
</gene>
<evidence type="ECO:0000256" key="3">
    <source>
        <dbReference type="SAM" id="SignalP"/>
    </source>
</evidence>
<dbReference type="PANTHER" id="PTHR33107:SF16">
    <property type="entry name" value="21 KDA SEED PROTEIN-LIKE"/>
    <property type="match status" value="1"/>
</dbReference>
<protein>
    <submittedName>
        <fullName evidence="4">Biotic cell death-associated protein</fullName>
    </submittedName>
</protein>
<comment type="similarity">
    <text evidence="1">Belongs to the protease inhibitor I3 (leguminous Kunitz-type inhibitor) family.</text>
</comment>